<dbReference type="Proteomes" id="UP000253845">
    <property type="component" value="Unassembled WGS sequence"/>
</dbReference>
<dbReference type="AlphaFoldDB" id="A0A370BJ35"/>
<feature type="compositionally biased region" description="Basic residues" evidence="1">
    <location>
        <begin position="299"/>
        <end position="309"/>
    </location>
</feature>
<evidence type="ECO:0008006" key="4">
    <source>
        <dbReference type="Google" id="ProtNLM"/>
    </source>
</evidence>
<dbReference type="SUPFAM" id="SSF54695">
    <property type="entry name" value="POZ domain"/>
    <property type="match status" value="1"/>
</dbReference>
<dbReference type="Gene3D" id="3.30.710.10">
    <property type="entry name" value="Potassium Channel Kv1.1, Chain A"/>
    <property type="match status" value="1"/>
</dbReference>
<protein>
    <recommendedName>
        <fullName evidence="4">BTB domain-containing protein</fullName>
    </recommendedName>
</protein>
<proteinExistence type="predicted"/>
<evidence type="ECO:0000313" key="3">
    <source>
        <dbReference type="Proteomes" id="UP000253845"/>
    </source>
</evidence>
<dbReference type="CDD" id="cd18186">
    <property type="entry name" value="BTB_POZ_ZBTB_KLHL-like"/>
    <property type="match status" value="1"/>
</dbReference>
<dbReference type="PANTHER" id="PTHR37538:SF1">
    <property type="entry name" value="BTB DOMAIN-CONTAINING PROTEIN"/>
    <property type="match status" value="1"/>
</dbReference>
<organism evidence="2 3">
    <name type="scientific">Aspergillus niger ATCC 13496</name>
    <dbReference type="NCBI Taxonomy" id="1353008"/>
    <lineage>
        <taxon>Eukaryota</taxon>
        <taxon>Fungi</taxon>
        <taxon>Dikarya</taxon>
        <taxon>Ascomycota</taxon>
        <taxon>Pezizomycotina</taxon>
        <taxon>Eurotiomycetes</taxon>
        <taxon>Eurotiomycetidae</taxon>
        <taxon>Eurotiales</taxon>
        <taxon>Aspergillaceae</taxon>
        <taxon>Aspergillus</taxon>
        <taxon>Aspergillus subgen. Circumdati</taxon>
    </lineage>
</organism>
<dbReference type="VEuPathDB" id="FungiDB:M747DRAFT_327009"/>
<name>A0A370BJ35_ASPNG</name>
<evidence type="ECO:0000256" key="1">
    <source>
        <dbReference type="SAM" id="MobiDB-lite"/>
    </source>
</evidence>
<accession>A0A370BJ35</accession>
<gene>
    <name evidence="2" type="ORF">M747DRAFT_327009</name>
</gene>
<reference evidence="2 3" key="1">
    <citation type="submission" date="2018-07" db="EMBL/GenBank/DDBJ databases">
        <title>Section-level genome sequencing of Aspergillus section Nigri to investigate inter- and intra-species variation.</title>
        <authorList>
            <consortium name="DOE Joint Genome Institute"/>
            <person name="Vesth T.C."/>
            <person name="Nybo J.L."/>
            <person name="Theobald S."/>
            <person name="Frisvad J.C."/>
            <person name="Larsen T.O."/>
            <person name="Nielsen K.F."/>
            <person name="Hoof J.B."/>
            <person name="Brandl J."/>
            <person name="Salamov A."/>
            <person name="Riley R."/>
            <person name="Gladden J.M."/>
            <person name="Phatale P."/>
            <person name="Nielsen M.T."/>
            <person name="Lyhne E.K."/>
            <person name="Kogle M.E."/>
            <person name="Strasser K."/>
            <person name="McDonnell E."/>
            <person name="Barry K."/>
            <person name="Clum A."/>
            <person name="Chen C."/>
            <person name="Nolan M."/>
            <person name="Sandor L."/>
            <person name="Kuo A."/>
            <person name="Lipzen A."/>
            <person name="Hainaut M."/>
            <person name="Drula E."/>
            <person name="Tsang A."/>
            <person name="Magnuson J.K."/>
            <person name="Henrissat B."/>
            <person name="Wiebenga A."/>
            <person name="Simmons B.A."/>
            <person name="Makela M.R."/>
            <person name="De vries R.P."/>
            <person name="Grigoriev I.V."/>
            <person name="Mortensen U.H."/>
            <person name="Baker S.E."/>
            <person name="Andersen M.R."/>
        </authorList>
    </citation>
    <scope>NUCLEOTIDE SEQUENCE [LARGE SCALE GENOMIC DNA]</scope>
    <source>
        <strain evidence="2 3">ATCC 13496</strain>
    </source>
</reference>
<sequence length="316" mass="35979">MAFMKCLAIDYNQPQISPYEQSRIVVITVGKRNYSIPENYLSGHLLVQARQSQSPRILLRDVDADVGHTILHFLYKGEYETVFYAENQSETHHIELEYERSVQVYYAARKYKIDGLDALAQNYIMTLSETLSIFQVLRRARSIFSKLPENEEYSFAEGETTFQLDEFYTEIVDDPAFSKAVMKIIVKAFTTETSRLRNILRVTGGGSETKNDGEPSCEQSFAVPQSEPTEGHDRGKCLEVPPKAHKTANNSSSSASDRNRPCGEPAVELLPVDCEEANPEVPYTHEDSDNWDWGFRGLDKKKKNKKRPSKQQAECD</sequence>
<dbReference type="PANTHER" id="PTHR37538">
    <property type="entry name" value="BTB DOMAIN-CONTAINING PROTEIN"/>
    <property type="match status" value="1"/>
</dbReference>
<dbReference type="EMBL" id="KZ851981">
    <property type="protein sequence ID" value="RDH14115.1"/>
    <property type="molecule type" value="Genomic_DNA"/>
</dbReference>
<evidence type="ECO:0000313" key="2">
    <source>
        <dbReference type="EMBL" id="RDH14115.1"/>
    </source>
</evidence>
<feature type="compositionally biased region" description="Polar residues" evidence="1">
    <location>
        <begin position="217"/>
        <end position="228"/>
    </location>
</feature>
<dbReference type="InterPro" id="IPR011333">
    <property type="entry name" value="SKP1/BTB/POZ_sf"/>
</dbReference>
<feature type="region of interest" description="Disordered" evidence="1">
    <location>
        <begin position="203"/>
        <end position="316"/>
    </location>
</feature>